<feature type="transmembrane region" description="Helical" evidence="7">
    <location>
        <begin position="181"/>
        <end position="199"/>
    </location>
</feature>
<evidence type="ECO:0000256" key="4">
    <source>
        <dbReference type="ARBA" id="ARBA00022989"/>
    </source>
</evidence>
<evidence type="ECO:0000256" key="1">
    <source>
        <dbReference type="ARBA" id="ARBA00004141"/>
    </source>
</evidence>
<accession>A0ABW6M9D2</accession>
<organism evidence="8 9">
    <name type="scientific">Streptomyces hokutonensis</name>
    <dbReference type="NCBI Taxonomy" id="1306990"/>
    <lineage>
        <taxon>Bacteria</taxon>
        <taxon>Bacillati</taxon>
        <taxon>Actinomycetota</taxon>
        <taxon>Actinomycetes</taxon>
        <taxon>Kitasatosporales</taxon>
        <taxon>Streptomycetaceae</taxon>
        <taxon>Streptomyces</taxon>
    </lineage>
</organism>
<keyword evidence="2" id="KW-0813">Transport</keyword>
<evidence type="ECO:0000313" key="8">
    <source>
        <dbReference type="EMBL" id="MFE9602097.1"/>
    </source>
</evidence>
<sequence length="509" mass="53534">MTAAEDLPERTTDADDLAALGYGQQLNRSMSSFTAFALAFSMVSINTGIVTLFTDPFSRVGGAAVLLWLLVLPMVLTLVAVYAHLSGRMPITGYAYQWSSRLVGPHFGWFTGWIALVSFLAGTAGTAAAVGTVFAPEIWRHPTTHQIQALSIGCTLVAAVLNIIGVKVATRINNIGASIELIGTFVLVLVLAAGVLVFFKHTQGLAILTDVKPLTGKPVTLTSVALAGLLPVYVLLGWEGAADLAEETVDPRRAAPRAMFRSVVVSGIIGFVVFALLAIALPSSPAAFLTGSENPVLKLVSQQIGPFARALMIVVAFASIFACLIANMAVATRMVFALSRDNMLPASKGLQSVGRRSRAPVPAIVAVTVVAVVLNLLNSGLVGKIYAMVGLTYYLTYALTMTATAVAERRGTIPAATKGVFDLGRWLNPVVGFALLWCGIVIAVLTFPAENNQNAVTVSVVLVVGFLWWALVLRRRLNAGTAGPPGASRTLRGASTRPAEQNAGPPSAR</sequence>
<feature type="region of interest" description="Disordered" evidence="6">
    <location>
        <begin position="481"/>
        <end position="509"/>
    </location>
</feature>
<keyword evidence="3 7" id="KW-0812">Transmembrane</keyword>
<keyword evidence="9" id="KW-1185">Reference proteome</keyword>
<dbReference type="Gene3D" id="1.20.1740.10">
    <property type="entry name" value="Amino acid/polyamine transporter I"/>
    <property type="match status" value="1"/>
</dbReference>
<gene>
    <name evidence="8" type="ORF">ACFYNQ_26465</name>
</gene>
<dbReference type="PIRSF" id="PIRSF006060">
    <property type="entry name" value="AA_transporter"/>
    <property type="match status" value="1"/>
</dbReference>
<reference evidence="8 9" key="1">
    <citation type="submission" date="2024-10" db="EMBL/GenBank/DDBJ databases">
        <title>The Natural Products Discovery Center: Release of the First 8490 Sequenced Strains for Exploring Actinobacteria Biosynthetic Diversity.</title>
        <authorList>
            <person name="Kalkreuter E."/>
            <person name="Kautsar S.A."/>
            <person name="Yang D."/>
            <person name="Bader C.D."/>
            <person name="Teijaro C.N."/>
            <person name="Fluegel L."/>
            <person name="Davis C.M."/>
            <person name="Simpson J.R."/>
            <person name="Lauterbach L."/>
            <person name="Steele A.D."/>
            <person name="Gui C."/>
            <person name="Meng S."/>
            <person name="Li G."/>
            <person name="Viehrig K."/>
            <person name="Ye F."/>
            <person name="Su P."/>
            <person name="Kiefer A.F."/>
            <person name="Nichols A."/>
            <person name="Cepeda A.J."/>
            <person name="Yan W."/>
            <person name="Fan B."/>
            <person name="Jiang Y."/>
            <person name="Adhikari A."/>
            <person name="Zheng C.-J."/>
            <person name="Schuster L."/>
            <person name="Cowan T.M."/>
            <person name="Smanski M.J."/>
            <person name="Chevrette M.G."/>
            <person name="De Carvalho L.P.S."/>
            <person name="Shen B."/>
        </authorList>
    </citation>
    <scope>NUCLEOTIDE SEQUENCE [LARGE SCALE GENOMIC DNA]</scope>
    <source>
        <strain evidence="8 9">NPDC006488</strain>
    </source>
</reference>
<name>A0ABW6M9D2_9ACTN</name>
<feature type="transmembrane region" description="Helical" evidence="7">
    <location>
        <begin position="310"/>
        <end position="338"/>
    </location>
</feature>
<feature type="transmembrane region" description="Helical" evidence="7">
    <location>
        <begin position="106"/>
        <end position="135"/>
    </location>
</feature>
<feature type="transmembrane region" description="Helical" evidence="7">
    <location>
        <begin position="33"/>
        <end position="53"/>
    </location>
</feature>
<dbReference type="PANTHER" id="PTHR45649:SF26">
    <property type="entry name" value="OS04G0435100 PROTEIN"/>
    <property type="match status" value="1"/>
</dbReference>
<dbReference type="InterPro" id="IPR002293">
    <property type="entry name" value="AA/rel_permease1"/>
</dbReference>
<proteinExistence type="predicted"/>
<comment type="subcellular location">
    <subcellularLocation>
        <location evidence="1">Membrane</location>
        <topology evidence="1">Multi-pass membrane protein</topology>
    </subcellularLocation>
</comment>
<evidence type="ECO:0000256" key="3">
    <source>
        <dbReference type="ARBA" id="ARBA00022692"/>
    </source>
</evidence>
<dbReference type="RefSeq" id="WP_388109765.1">
    <property type="nucleotide sequence ID" value="NZ_JBIAHM010000009.1"/>
</dbReference>
<evidence type="ECO:0000256" key="6">
    <source>
        <dbReference type="SAM" id="MobiDB-lite"/>
    </source>
</evidence>
<feature type="transmembrane region" description="Helical" evidence="7">
    <location>
        <begin position="359"/>
        <end position="379"/>
    </location>
</feature>
<feature type="transmembrane region" description="Helical" evidence="7">
    <location>
        <begin position="455"/>
        <end position="473"/>
    </location>
</feature>
<feature type="transmembrane region" description="Helical" evidence="7">
    <location>
        <begin position="426"/>
        <end position="449"/>
    </location>
</feature>
<feature type="transmembrane region" description="Helical" evidence="7">
    <location>
        <begin position="147"/>
        <end position="169"/>
    </location>
</feature>
<dbReference type="Proteomes" id="UP001601303">
    <property type="component" value="Unassembled WGS sequence"/>
</dbReference>
<protein>
    <submittedName>
        <fullName evidence="8">Amino acid permease</fullName>
    </submittedName>
</protein>
<dbReference type="Pfam" id="PF13520">
    <property type="entry name" value="AA_permease_2"/>
    <property type="match status" value="1"/>
</dbReference>
<evidence type="ECO:0000313" key="9">
    <source>
        <dbReference type="Proteomes" id="UP001601303"/>
    </source>
</evidence>
<feature type="transmembrane region" description="Helical" evidence="7">
    <location>
        <begin position="65"/>
        <end position="85"/>
    </location>
</feature>
<keyword evidence="4 7" id="KW-1133">Transmembrane helix</keyword>
<feature type="transmembrane region" description="Helical" evidence="7">
    <location>
        <begin position="385"/>
        <end position="406"/>
    </location>
</feature>
<evidence type="ECO:0000256" key="7">
    <source>
        <dbReference type="SAM" id="Phobius"/>
    </source>
</evidence>
<evidence type="ECO:0000256" key="2">
    <source>
        <dbReference type="ARBA" id="ARBA00022448"/>
    </source>
</evidence>
<keyword evidence="5 7" id="KW-0472">Membrane</keyword>
<dbReference type="EMBL" id="JBIAHM010000009">
    <property type="protein sequence ID" value="MFE9602097.1"/>
    <property type="molecule type" value="Genomic_DNA"/>
</dbReference>
<feature type="transmembrane region" description="Helical" evidence="7">
    <location>
        <begin position="219"/>
        <end position="238"/>
    </location>
</feature>
<evidence type="ECO:0000256" key="5">
    <source>
        <dbReference type="ARBA" id="ARBA00023136"/>
    </source>
</evidence>
<feature type="transmembrane region" description="Helical" evidence="7">
    <location>
        <begin position="259"/>
        <end position="281"/>
    </location>
</feature>
<comment type="caution">
    <text evidence="8">The sequence shown here is derived from an EMBL/GenBank/DDBJ whole genome shotgun (WGS) entry which is preliminary data.</text>
</comment>
<dbReference type="PANTHER" id="PTHR45649">
    <property type="entry name" value="AMINO-ACID PERMEASE BAT1"/>
    <property type="match status" value="1"/>
</dbReference>